<dbReference type="InterPro" id="IPR005263">
    <property type="entry name" value="DapA"/>
</dbReference>
<dbReference type="EC" id="4.3.3.7" evidence="4 12"/>
<dbReference type="PIRSF" id="PIRSF001365">
    <property type="entry name" value="DHDPS"/>
    <property type="match status" value="1"/>
</dbReference>
<dbReference type="STRING" id="467210.HMPREF1866_00783"/>
<feature type="active site" description="Proton donor/acceptor" evidence="12 14">
    <location>
        <position position="135"/>
    </location>
</feature>
<evidence type="ECO:0000256" key="6">
    <source>
        <dbReference type="ARBA" id="ARBA00022605"/>
    </source>
</evidence>
<comment type="function">
    <text evidence="1 12">Catalyzes the condensation of (S)-aspartate-beta-semialdehyde [(S)-ASA] and pyruvate to 4-hydroxy-tetrahydrodipicolinate (HTPA).</text>
</comment>
<evidence type="ECO:0000256" key="1">
    <source>
        <dbReference type="ARBA" id="ARBA00003294"/>
    </source>
</evidence>
<dbReference type="InterPro" id="IPR020625">
    <property type="entry name" value="Schiff_base-form_aldolases_AS"/>
</dbReference>
<evidence type="ECO:0000256" key="12">
    <source>
        <dbReference type="HAMAP-Rule" id="MF_00418"/>
    </source>
</evidence>
<comment type="catalytic activity">
    <reaction evidence="11 12">
        <text>L-aspartate 4-semialdehyde + pyruvate = (2S,4S)-4-hydroxy-2,3,4,5-tetrahydrodipicolinate + H2O + H(+)</text>
        <dbReference type="Rhea" id="RHEA:34171"/>
        <dbReference type="ChEBI" id="CHEBI:15361"/>
        <dbReference type="ChEBI" id="CHEBI:15377"/>
        <dbReference type="ChEBI" id="CHEBI:15378"/>
        <dbReference type="ChEBI" id="CHEBI:67139"/>
        <dbReference type="ChEBI" id="CHEBI:537519"/>
        <dbReference type="EC" id="4.3.3.7"/>
    </reaction>
</comment>
<accession>A0A133ZX52</accession>
<feature type="binding site" evidence="12 15">
    <location>
        <position position="205"/>
    </location>
    <ligand>
        <name>pyruvate</name>
        <dbReference type="ChEBI" id="CHEBI:15361"/>
    </ligand>
</feature>
<dbReference type="HAMAP" id="MF_00418">
    <property type="entry name" value="DapA"/>
    <property type="match status" value="1"/>
</dbReference>
<dbReference type="PANTHER" id="PTHR12128">
    <property type="entry name" value="DIHYDRODIPICOLINATE SYNTHASE"/>
    <property type="match status" value="1"/>
</dbReference>
<evidence type="ECO:0000256" key="10">
    <source>
        <dbReference type="ARBA" id="ARBA00023270"/>
    </source>
</evidence>
<comment type="similarity">
    <text evidence="3 12 13">Belongs to the DapA family.</text>
</comment>
<gene>
    <name evidence="12" type="primary">dapA</name>
    <name evidence="16" type="ORF">HMPREF1866_00783</name>
</gene>
<sequence>MAIFEGAGVALITPMNEDLSVNYNKLEEIIEEQIAGGTDAIIACGTTGEASTLTVEEHLDAIKRTIEIVNKRIPVVAGTGSNSTETAVEFSKEAEKYGADGVLVVSPYYNKATQNGLIKHFTSIAEGIDIPVILYNIPGRTGVNIEPETIAYLVNNVENIVGVKEASGNFSNAIKTLRLCPQIDMYSGNDDQVVALMSIGAKGVISVLSNVAPRQTHEMCKAVLEGDIFKARKMQIEALDVINNLFAEVNPIPVKAAMNLQGKNVGPLRLPLTPMEKAHEEVLVKAMKEYGIL</sequence>
<evidence type="ECO:0000256" key="4">
    <source>
        <dbReference type="ARBA" id="ARBA00012086"/>
    </source>
</evidence>
<dbReference type="SUPFAM" id="SSF51569">
    <property type="entry name" value="Aldolase"/>
    <property type="match status" value="1"/>
</dbReference>
<keyword evidence="9 12" id="KW-0456">Lyase</keyword>
<dbReference type="GO" id="GO:0009089">
    <property type="term" value="P:lysine biosynthetic process via diaminopimelate"/>
    <property type="evidence" value="ECO:0007669"/>
    <property type="project" value="UniProtKB-UniRule"/>
</dbReference>
<feature type="binding site" evidence="12 15">
    <location>
        <position position="47"/>
    </location>
    <ligand>
        <name>pyruvate</name>
        <dbReference type="ChEBI" id="CHEBI:15361"/>
    </ligand>
</feature>
<keyword evidence="10 12" id="KW-0704">Schiff base</keyword>
<reference evidence="17" key="1">
    <citation type="submission" date="2016-01" db="EMBL/GenBank/DDBJ databases">
        <authorList>
            <person name="Mitreva M."/>
            <person name="Pepin K.H."/>
            <person name="Mihindukulasuriya K.A."/>
            <person name="Fulton R."/>
            <person name="Fronick C."/>
            <person name="O'Laughlin M."/>
            <person name="Miner T."/>
            <person name="Herter B."/>
            <person name="Rosa B.A."/>
            <person name="Cordes M."/>
            <person name="Tomlinson C."/>
            <person name="Wollam A."/>
            <person name="Palsikar V.B."/>
            <person name="Mardis E.R."/>
            <person name="Wilson R.K."/>
        </authorList>
    </citation>
    <scope>NUCLEOTIDE SEQUENCE [LARGE SCALE GENOMIC DNA]</scope>
    <source>
        <strain evidence="17">DNF00896</strain>
    </source>
</reference>
<evidence type="ECO:0000256" key="9">
    <source>
        <dbReference type="ARBA" id="ARBA00023239"/>
    </source>
</evidence>
<evidence type="ECO:0000256" key="3">
    <source>
        <dbReference type="ARBA" id="ARBA00007592"/>
    </source>
</evidence>
<protein>
    <recommendedName>
        <fullName evidence="4 12">4-hydroxy-tetrahydrodipicolinate synthase</fullName>
        <shortName evidence="12">HTPA synthase</shortName>
        <ecNumber evidence="4 12">4.3.3.7</ecNumber>
    </recommendedName>
</protein>
<dbReference type="EMBL" id="LSDA01000020">
    <property type="protein sequence ID" value="KXB60001.1"/>
    <property type="molecule type" value="Genomic_DNA"/>
</dbReference>
<dbReference type="OrthoDB" id="9782828at2"/>
<evidence type="ECO:0000256" key="2">
    <source>
        <dbReference type="ARBA" id="ARBA00005120"/>
    </source>
</evidence>
<evidence type="ECO:0000256" key="8">
    <source>
        <dbReference type="ARBA" id="ARBA00023154"/>
    </source>
</evidence>
<dbReference type="UniPathway" id="UPA00034">
    <property type="reaction ID" value="UER00017"/>
</dbReference>
<comment type="subcellular location">
    <subcellularLocation>
        <location evidence="12">Cytoplasm</location>
    </subcellularLocation>
</comment>
<evidence type="ECO:0000256" key="15">
    <source>
        <dbReference type="PIRSR" id="PIRSR001365-2"/>
    </source>
</evidence>
<dbReference type="PROSITE" id="PS00666">
    <property type="entry name" value="DHDPS_2"/>
    <property type="match status" value="1"/>
</dbReference>
<proteinExistence type="inferred from homology"/>
<organism evidence="16 17">
    <name type="scientific">Lachnoanaerobaculum saburreum</name>
    <dbReference type="NCBI Taxonomy" id="467210"/>
    <lineage>
        <taxon>Bacteria</taxon>
        <taxon>Bacillati</taxon>
        <taxon>Bacillota</taxon>
        <taxon>Clostridia</taxon>
        <taxon>Lachnospirales</taxon>
        <taxon>Lachnospiraceae</taxon>
        <taxon>Lachnoanaerobaculum</taxon>
    </lineage>
</organism>
<keyword evidence="6 12" id="KW-0028">Amino-acid biosynthesis</keyword>
<dbReference type="NCBIfam" id="TIGR00674">
    <property type="entry name" value="dapA"/>
    <property type="match status" value="1"/>
</dbReference>
<evidence type="ECO:0000313" key="16">
    <source>
        <dbReference type="EMBL" id="KXB60001.1"/>
    </source>
</evidence>
<dbReference type="InterPro" id="IPR020624">
    <property type="entry name" value="Schiff_base-form_aldolases_CS"/>
</dbReference>
<comment type="subunit">
    <text evidence="12">Homotetramer; dimer of dimers.</text>
</comment>
<dbReference type="Pfam" id="PF00701">
    <property type="entry name" value="DHDPS"/>
    <property type="match status" value="1"/>
</dbReference>
<keyword evidence="5 12" id="KW-0963">Cytoplasm</keyword>
<keyword evidence="17" id="KW-1185">Reference proteome</keyword>
<comment type="caution">
    <text evidence="12">Was originally thought to be a dihydrodipicolinate synthase (DHDPS), catalyzing the condensation of (S)-aspartate-beta-semialdehyde [(S)-ASA] and pyruvate to dihydrodipicolinate (DHDP). However, it was shown in E.coli that the product of the enzymatic reaction is not dihydrodipicolinate but in fact (4S)-4-hydroxy-2,3,4,5-tetrahydro-(2S)-dipicolinic acid (HTPA), and that the consecutive dehydration reaction leading to DHDP is not spontaneous but catalyzed by DapB.</text>
</comment>
<dbReference type="Gene3D" id="3.20.20.70">
    <property type="entry name" value="Aldolase class I"/>
    <property type="match status" value="1"/>
</dbReference>
<evidence type="ECO:0000256" key="11">
    <source>
        <dbReference type="ARBA" id="ARBA00047836"/>
    </source>
</evidence>
<dbReference type="GO" id="GO:0008840">
    <property type="term" value="F:4-hydroxy-tetrahydrodipicolinate synthase activity"/>
    <property type="evidence" value="ECO:0007669"/>
    <property type="project" value="UniProtKB-UniRule"/>
</dbReference>
<keyword evidence="8 12" id="KW-0457">Lysine biosynthesis</keyword>
<dbReference type="PROSITE" id="PS00665">
    <property type="entry name" value="DHDPS_1"/>
    <property type="match status" value="1"/>
</dbReference>
<dbReference type="GO" id="GO:0005829">
    <property type="term" value="C:cytosol"/>
    <property type="evidence" value="ECO:0007669"/>
    <property type="project" value="TreeGrafter"/>
</dbReference>
<comment type="pathway">
    <text evidence="2 12">Amino-acid biosynthesis; L-lysine biosynthesis via DAP pathway; (S)-tetrahydrodipicolinate from L-aspartate: step 3/4.</text>
</comment>
<comment type="caution">
    <text evidence="16">The sequence shown here is derived from an EMBL/GenBank/DDBJ whole genome shotgun (WGS) entry which is preliminary data.</text>
</comment>
<dbReference type="GO" id="GO:0019877">
    <property type="term" value="P:diaminopimelate biosynthetic process"/>
    <property type="evidence" value="ECO:0007669"/>
    <property type="project" value="UniProtKB-UniRule"/>
</dbReference>
<dbReference type="SMART" id="SM01130">
    <property type="entry name" value="DHDPS"/>
    <property type="match status" value="1"/>
</dbReference>
<feature type="active site" description="Schiff-base intermediate with substrate" evidence="12 14">
    <location>
        <position position="164"/>
    </location>
</feature>
<evidence type="ECO:0000256" key="14">
    <source>
        <dbReference type="PIRSR" id="PIRSR001365-1"/>
    </source>
</evidence>
<dbReference type="PRINTS" id="PR00146">
    <property type="entry name" value="DHPICSNTHASE"/>
</dbReference>
<keyword evidence="7 12" id="KW-0220">Diaminopimelate biosynthesis</keyword>
<dbReference type="RefSeq" id="WP_060930689.1">
    <property type="nucleotide sequence ID" value="NZ_KQ959781.1"/>
</dbReference>
<evidence type="ECO:0000256" key="5">
    <source>
        <dbReference type="ARBA" id="ARBA00022490"/>
    </source>
</evidence>
<dbReference type="InterPro" id="IPR013785">
    <property type="entry name" value="Aldolase_TIM"/>
</dbReference>
<dbReference type="InterPro" id="IPR002220">
    <property type="entry name" value="DapA-like"/>
</dbReference>
<dbReference type="PANTHER" id="PTHR12128:SF66">
    <property type="entry name" value="4-HYDROXY-2-OXOGLUTARATE ALDOLASE, MITOCHONDRIAL"/>
    <property type="match status" value="1"/>
</dbReference>
<dbReference type="PATRIC" id="fig|467210.3.peg.774"/>
<feature type="site" description="Part of a proton relay during catalysis" evidence="12">
    <location>
        <position position="109"/>
    </location>
</feature>
<evidence type="ECO:0000313" key="17">
    <source>
        <dbReference type="Proteomes" id="UP000070394"/>
    </source>
</evidence>
<dbReference type="Proteomes" id="UP000070394">
    <property type="component" value="Unassembled WGS sequence"/>
</dbReference>
<evidence type="ECO:0000256" key="13">
    <source>
        <dbReference type="PIRNR" id="PIRNR001365"/>
    </source>
</evidence>
<dbReference type="AlphaFoldDB" id="A0A133ZX52"/>
<name>A0A133ZX52_9FIRM</name>
<feature type="site" description="Part of a proton relay during catalysis" evidence="12">
    <location>
        <position position="46"/>
    </location>
</feature>
<dbReference type="CDD" id="cd00950">
    <property type="entry name" value="DHDPS"/>
    <property type="match status" value="1"/>
</dbReference>
<evidence type="ECO:0000256" key="7">
    <source>
        <dbReference type="ARBA" id="ARBA00022915"/>
    </source>
</evidence>